<dbReference type="EMBL" id="LAZR01042800">
    <property type="protein sequence ID" value="KKL08642.1"/>
    <property type="molecule type" value="Genomic_DNA"/>
</dbReference>
<reference evidence="1" key="1">
    <citation type="journal article" date="2015" name="Nature">
        <title>Complex archaea that bridge the gap between prokaryotes and eukaryotes.</title>
        <authorList>
            <person name="Spang A."/>
            <person name="Saw J.H."/>
            <person name="Jorgensen S.L."/>
            <person name="Zaremba-Niedzwiedzka K."/>
            <person name="Martijn J."/>
            <person name="Lind A.E."/>
            <person name="van Eijk R."/>
            <person name="Schleper C."/>
            <person name="Guy L."/>
            <person name="Ettema T.J."/>
        </authorList>
    </citation>
    <scope>NUCLEOTIDE SEQUENCE</scope>
</reference>
<gene>
    <name evidence="1" type="ORF">LCGC14_2573790</name>
</gene>
<protein>
    <submittedName>
        <fullName evidence="1">Uncharacterized protein</fullName>
    </submittedName>
</protein>
<organism evidence="1">
    <name type="scientific">marine sediment metagenome</name>
    <dbReference type="NCBI Taxonomy" id="412755"/>
    <lineage>
        <taxon>unclassified sequences</taxon>
        <taxon>metagenomes</taxon>
        <taxon>ecological metagenomes</taxon>
    </lineage>
</organism>
<dbReference type="AlphaFoldDB" id="A0A0F9B4B9"/>
<proteinExistence type="predicted"/>
<feature type="non-terminal residue" evidence="1">
    <location>
        <position position="193"/>
    </location>
</feature>
<comment type="caution">
    <text evidence="1">The sequence shown here is derived from an EMBL/GenBank/DDBJ whole genome shotgun (WGS) entry which is preliminary data.</text>
</comment>
<evidence type="ECO:0000313" key="1">
    <source>
        <dbReference type="EMBL" id="KKL08642.1"/>
    </source>
</evidence>
<sequence length="193" mass="22464">MNNTESTAPEMLDFKLVFYEHLEEDGIHSFDAELIELIKDAKFLRQCSAMLEADDFEPRTDGESRAAWHISGAALDYWRKYREPIDTLLGTELARLITENNWGERLKDDLRQYVRVIRRTNPKAAGYALEIIRGWRKYQLRTTCIDEIINLHTSGGLTDDKFLEICGRATNKFRDEKFQVSNIFSATGEYEED</sequence>
<name>A0A0F9B4B9_9ZZZZ</name>
<accession>A0A0F9B4B9</accession>